<dbReference type="Pfam" id="PF03963">
    <property type="entry name" value="FlgD"/>
    <property type="match status" value="1"/>
</dbReference>
<evidence type="ECO:0000256" key="3">
    <source>
        <dbReference type="SAM" id="MobiDB-lite"/>
    </source>
</evidence>
<evidence type="ECO:0000256" key="1">
    <source>
        <dbReference type="ARBA" id="ARBA00010577"/>
    </source>
</evidence>
<dbReference type="RefSeq" id="WP_022097351.1">
    <property type="nucleotide sequence ID" value="NZ_CABIXW010000002.1"/>
</dbReference>
<dbReference type="InterPro" id="IPR005648">
    <property type="entry name" value="FlgD"/>
</dbReference>
<evidence type="ECO:0000313" key="9">
    <source>
        <dbReference type="EMBL" id="RHL65501.1"/>
    </source>
</evidence>
<dbReference type="OrthoDB" id="280334at2"/>
<comment type="similarity">
    <text evidence="1">Belongs to the FlgD family.</text>
</comment>
<dbReference type="AlphaFoldDB" id="A0A174YNY8"/>
<dbReference type="EMBL" id="WKRD01000002">
    <property type="protein sequence ID" value="MSC56258.1"/>
    <property type="molecule type" value="Genomic_DNA"/>
</dbReference>
<evidence type="ECO:0000313" key="14">
    <source>
        <dbReference type="Proteomes" id="UP000285844"/>
    </source>
</evidence>
<sequence length="172" mass="18890">MASTIGAWSYVKNDGSLSTKDDVNSNLSSTGKNKSTTNKTTLDVEQFLQLMVAEMQNQDPLEPTDNSDYMAQLATFTQVEATKEMNDNTLQDMASNLVGKQVIMTTTQNSNGYIGGTVDYWETINGTVYLGIGGKLYDIADLDTVMDKDYFDKWKGNGSTTDTKTEDTKPGE</sequence>
<evidence type="ECO:0000313" key="15">
    <source>
        <dbReference type="Proteomes" id="UP000481964"/>
    </source>
</evidence>
<evidence type="ECO:0000313" key="4">
    <source>
        <dbReference type="EMBL" id="CUQ76825.1"/>
    </source>
</evidence>
<keyword evidence="4" id="KW-0282">Flagellum</keyword>
<dbReference type="EMBL" id="QROY01000015">
    <property type="protein sequence ID" value="RHL65501.1"/>
    <property type="molecule type" value="Genomic_DNA"/>
</dbReference>
<dbReference type="Proteomes" id="UP000284794">
    <property type="component" value="Unassembled WGS sequence"/>
</dbReference>
<evidence type="ECO:0000313" key="12">
    <source>
        <dbReference type="Proteomes" id="UP000284794"/>
    </source>
</evidence>
<gene>
    <name evidence="9" type="ORF">DW007_13510</name>
    <name evidence="8" type="ORF">DW811_11145</name>
    <name evidence="7" type="ORF">DW858_11345</name>
    <name evidence="4" type="ORF">ERS852490_01270</name>
    <name evidence="5" type="ORF">ERS852492_00604</name>
    <name evidence="6" type="ORF">GKE48_02160</name>
</gene>
<reference evidence="10 11" key="1">
    <citation type="submission" date="2015-09" db="EMBL/GenBank/DDBJ databases">
        <authorList>
            <consortium name="Pathogen Informatics"/>
        </authorList>
    </citation>
    <scope>NUCLEOTIDE SEQUENCE [LARGE SCALE GENOMIC DNA]</scope>
    <source>
        <strain evidence="4 10">2789STDY5834875</strain>
        <strain evidence="5 11">2789STDY5834878</strain>
    </source>
</reference>
<dbReference type="Proteomes" id="UP000095621">
    <property type="component" value="Unassembled WGS sequence"/>
</dbReference>
<proteinExistence type="inferred from homology"/>
<feature type="compositionally biased region" description="Low complexity" evidence="3">
    <location>
        <begin position="24"/>
        <end position="38"/>
    </location>
</feature>
<evidence type="ECO:0000313" key="6">
    <source>
        <dbReference type="EMBL" id="MSC56258.1"/>
    </source>
</evidence>
<dbReference type="Proteomes" id="UP000481964">
    <property type="component" value="Unassembled WGS sequence"/>
</dbReference>
<evidence type="ECO:0000256" key="2">
    <source>
        <dbReference type="ARBA" id="ARBA00022795"/>
    </source>
</evidence>
<accession>A0A174YNY8</accession>
<dbReference type="EMBL" id="QSHM01000015">
    <property type="protein sequence ID" value="RHC11978.1"/>
    <property type="molecule type" value="Genomic_DNA"/>
</dbReference>
<protein>
    <submittedName>
        <fullName evidence="4">Flagellar basal body rod modification protein</fullName>
    </submittedName>
</protein>
<evidence type="ECO:0000313" key="11">
    <source>
        <dbReference type="Proteomes" id="UP000095780"/>
    </source>
</evidence>
<dbReference type="GO" id="GO:0044781">
    <property type="term" value="P:bacterial-type flagellum organization"/>
    <property type="evidence" value="ECO:0007669"/>
    <property type="project" value="UniProtKB-KW"/>
</dbReference>
<evidence type="ECO:0000313" key="10">
    <source>
        <dbReference type="Proteomes" id="UP000095621"/>
    </source>
</evidence>
<keyword evidence="4" id="KW-0969">Cilium</keyword>
<dbReference type="Proteomes" id="UP000285844">
    <property type="component" value="Unassembled WGS sequence"/>
</dbReference>
<dbReference type="Proteomes" id="UP000095780">
    <property type="component" value="Unassembled WGS sequence"/>
</dbReference>
<dbReference type="EMBL" id="QSIS01000016">
    <property type="protein sequence ID" value="RHD06918.1"/>
    <property type="molecule type" value="Genomic_DNA"/>
</dbReference>
<evidence type="ECO:0000313" key="5">
    <source>
        <dbReference type="EMBL" id="CUQ80913.1"/>
    </source>
</evidence>
<evidence type="ECO:0000313" key="7">
    <source>
        <dbReference type="EMBL" id="RHC11978.1"/>
    </source>
</evidence>
<keyword evidence="4" id="KW-0966">Cell projection</keyword>
<keyword evidence="2" id="KW-1005">Bacterial flagellum biogenesis</keyword>
<evidence type="ECO:0000313" key="8">
    <source>
        <dbReference type="EMBL" id="RHD06918.1"/>
    </source>
</evidence>
<name>A0A174YNY8_9FIRM</name>
<dbReference type="Proteomes" id="UP000285201">
    <property type="component" value="Unassembled WGS sequence"/>
</dbReference>
<feature type="region of interest" description="Disordered" evidence="3">
    <location>
        <begin position="19"/>
        <end position="38"/>
    </location>
</feature>
<reference evidence="6 15" key="3">
    <citation type="journal article" date="2019" name="Nat. Med.">
        <title>A library of human gut bacterial isolates paired with longitudinal multiomics data enables mechanistic microbiome research.</title>
        <authorList>
            <person name="Poyet M."/>
            <person name="Groussin M."/>
            <person name="Gibbons S.M."/>
            <person name="Avila-Pacheco J."/>
            <person name="Jiang X."/>
            <person name="Kearney S.M."/>
            <person name="Perrotta A.R."/>
            <person name="Berdy B."/>
            <person name="Zhao S."/>
            <person name="Lieberman T.D."/>
            <person name="Swanson P.K."/>
            <person name="Smith M."/>
            <person name="Roesemann S."/>
            <person name="Alexander J.E."/>
            <person name="Rich S.A."/>
            <person name="Livny J."/>
            <person name="Vlamakis H."/>
            <person name="Clish C."/>
            <person name="Bullock K."/>
            <person name="Deik A."/>
            <person name="Scott J."/>
            <person name="Pierce K.A."/>
            <person name="Xavier R.J."/>
            <person name="Alm E.J."/>
        </authorList>
    </citation>
    <scope>NUCLEOTIDE SEQUENCE [LARGE SCALE GENOMIC DNA]</scope>
    <source>
        <strain evidence="6 15">BIOML-A1</strain>
    </source>
</reference>
<dbReference type="EMBL" id="CZBU01000003">
    <property type="protein sequence ID" value="CUQ76825.1"/>
    <property type="molecule type" value="Genomic_DNA"/>
</dbReference>
<reference evidence="12 13" key="2">
    <citation type="submission" date="2018-08" db="EMBL/GenBank/DDBJ databases">
        <title>A genome reference for cultivated species of the human gut microbiota.</title>
        <authorList>
            <person name="Zou Y."/>
            <person name="Xue W."/>
            <person name="Luo G."/>
        </authorList>
    </citation>
    <scope>NUCLEOTIDE SEQUENCE [LARGE SCALE GENOMIC DNA]</scope>
    <source>
        <strain evidence="9 13">AF36-7BH</strain>
        <strain evidence="8 12">AM32-2AC</strain>
        <strain evidence="7 14">AM37-3BH</strain>
    </source>
</reference>
<evidence type="ECO:0000313" key="13">
    <source>
        <dbReference type="Proteomes" id="UP000285201"/>
    </source>
</evidence>
<organism evidence="4 10">
    <name type="scientific">Lachnospira eligens</name>
    <dbReference type="NCBI Taxonomy" id="39485"/>
    <lineage>
        <taxon>Bacteria</taxon>
        <taxon>Bacillati</taxon>
        <taxon>Bacillota</taxon>
        <taxon>Clostridia</taxon>
        <taxon>Lachnospirales</taxon>
        <taxon>Lachnospiraceae</taxon>
        <taxon>Lachnospira</taxon>
    </lineage>
</organism>
<dbReference type="EMBL" id="CZBV01000002">
    <property type="protein sequence ID" value="CUQ80913.1"/>
    <property type="molecule type" value="Genomic_DNA"/>
</dbReference>